<dbReference type="GO" id="GO:0009228">
    <property type="term" value="P:thiamine biosynthetic process"/>
    <property type="evidence" value="ECO:0007669"/>
    <property type="project" value="InterPro"/>
</dbReference>
<dbReference type="GO" id="GO:0009229">
    <property type="term" value="P:thiamine diphosphate biosynthetic process"/>
    <property type="evidence" value="ECO:0007669"/>
    <property type="project" value="UniProtKB-UniPathway"/>
</dbReference>
<dbReference type="SUPFAM" id="SSF53613">
    <property type="entry name" value="Ribokinase-like"/>
    <property type="match status" value="1"/>
</dbReference>
<dbReference type="OrthoDB" id="9810880at2"/>
<organism evidence="4 5">
    <name type="scientific">Crenothrix polyspora</name>
    <dbReference type="NCBI Taxonomy" id="360316"/>
    <lineage>
        <taxon>Bacteria</taxon>
        <taxon>Pseudomonadati</taxon>
        <taxon>Pseudomonadota</taxon>
        <taxon>Gammaproteobacteria</taxon>
        <taxon>Methylococcales</taxon>
        <taxon>Crenotrichaceae</taxon>
        <taxon>Crenothrix</taxon>
    </lineage>
</organism>
<sequence length="265" mass="28853">MSQHRARPVVFSFSGHDPSGGAGIQADIETVVSHHCHSVGVITSLTEQDTHNVKKLLPQQPENIISQSKTLLDDLSVDVFKIGLIGHHDTTTAIATILQQHPAIPVVLDPILAAGGGTRLSNDELIKAIIDLLLPHTTVLTPNSKEARQLTGLTDLTECGLKLLELGCKFVLITGTHEDTAVVSNLLFHDNRLWETYHWDRLPDSYHGSGCTLASSIASLIAQGLAPLPAIEEAQEYTWNSLSDGFQPGNGQHIPNRFFWLEETT</sequence>
<dbReference type="AlphaFoldDB" id="A0A1R4H4W1"/>
<dbReference type="CDD" id="cd01169">
    <property type="entry name" value="HMPP_kinase"/>
    <property type="match status" value="1"/>
</dbReference>
<dbReference type="GO" id="GO:0008902">
    <property type="term" value="F:hydroxymethylpyrimidine kinase activity"/>
    <property type="evidence" value="ECO:0007669"/>
    <property type="project" value="UniProtKB-EC"/>
</dbReference>
<evidence type="ECO:0000259" key="3">
    <source>
        <dbReference type="Pfam" id="PF08543"/>
    </source>
</evidence>
<dbReference type="UniPathway" id="UPA00060">
    <property type="reaction ID" value="UER00138"/>
</dbReference>
<dbReference type="InterPro" id="IPR013749">
    <property type="entry name" value="PM/HMP-P_kinase-1"/>
</dbReference>
<dbReference type="PANTHER" id="PTHR20858">
    <property type="entry name" value="PHOSPHOMETHYLPYRIMIDINE KINASE"/>
    <property type="match status" value="1"/>
</dbReference>
<keyword evidence="4" id="KW-0418">Kinase</keyword>
<reference evidence="5" key="1">
    <citation type="submission" date="2017-02" db="EMBL/GenBank/DDBJ databases">
        <authorList>
            <person name="Daims H."/>
        </authorList>
    </citation>
    <scope>NUCLEOTIDE SEQUENCE [LARGE SCALE GENOMIC DNA]</scope>
</reference>
<comment type="pathway">
    <text evidence="1">Cofactor biosynthesis; thiamine diphosphate biosynthesis.</text>
</comment>
<keyword evidence="5" id="KW-1185">Reference proteome</keyword>
<dbReference type="Proteomes" id="UP000195667">
    <property type="component" value="Unassembled WGS sequence"/>
</dbReference>
<protein>
    <recommendedName>
        <fullName evidence="2">hydroxymethylpyrimidine kinase</fullName>
        <ecNumber evidence="2">2.7.1.49</ecNumber>
    </recommendedName>
</protein>
<dbReference type="PANTHER" id="PTHR20858:SF17">
    <property type="entry name" value="HYDROXYMETHYLPYRIMIDINE_PHOSPHOMETHYLPYRIMIDINE KINASE THI20-RELATED"/>
    <property type="match status" value="1"/>
</dbReference>
<evidence type="ECO:0000313" key="4">
    <source>
        <dbReference type="EMBL" id="SJM91217.1"/>
    </source>
</evidence>
<dbReference type="InterPro" id="IPR004399">
    <property type="entry name" value="HMP/HMP-P_kinase_dom"/>
</dbReference>
<dbReference type="GO" id="GO:0008972">
    <property type="term" value="F:phosphomethylpyrimidine kinase activity"/>
    <property type="evidence" value="ECO:0007669"/>
    <property type="project" value="InterPro"/>
</dbReference>
<keyword evidence="4" id="KW-0808">Transferase</keyword>
<dbReference type="InterPro" id="IPR029056">
    <property type="entry name" value="Ribokinase-like"/>
</dbReference>
<feature type="domain" description="Pyridoxamine kinase/Phosphomethylpyrimidine kinase" evidence="3">
    <location>
        <begin position="17"/>
        <end position="252"/>
    </location>
</feature>
<gene>
    <name evidence="4" type="ORF">CRENPOLYSF1_180044</name>
</gene>
<dbReference type="RefSeq" id="WP_087142852.1">
    <property type="nucleotide sequence ID" value="NZ_FUKI01000090.1"/>
</dbReference>
<evidence type="ECO:0000256" key="1">
    <source>
        <dbReference type="ARBA" id="ARBA00004948"/>
    </source>
</evidence>
<evidence type="ECO:0000313" key="5">
    <source>
        <dbReference type="Proteomes" id="UP000195667"/>
    </source>
</evidence>
<name>A0A1R4H4W1_9GAMM</name>
<evidence type="ECO:0000256" key="2">
    <source>
        <dbReference type="ARBA" id="ARBA00012135"/>
    </source>
</evidence>
<dbReference type="GO" id="GO:0005829">
    <property type="term" value="C:cytosol"/>
    <property type="evidence" value="ECO:0007669"/>
    <property type="project" value="TreeGrafter"/>
</dbReference>
<proteinExistence type="predicted"/>
<dbReference type="Gene3D" id="3.40.1190.20">
    <property type="match status" value="1"/>
</dbReference>
<dbReference type="EMBL" id="FUKI01000090">
    <property type="protein sequence ID" value="SJM91217.1"/>
    <property type="molecule type" value="Genomic_DNA"/>
</dbReference>
<dbReference type="Pfam" id="PF08543">
    <property type="entry name" value="Phos_pyr_kin"/>
    <property type="match status" value="1"/>
</dbReference>
<accession>A0A1R4H4W1</accession>
<dbReference type="EC" id="2.7.1.49" evidence="2"/>